<organism evidence="3">
    <name type="scientific">Fervidobacterium pennivorans</name>
    <dbReference type="NCBI Taxonomy" id="93466"/>
    <lineage>
        <taxon>Bacteria</taxon>
        <taxon>Thermotogati</taxon>
        <taxon>Thermotogota</taxon>
        <taxon>Thermotogae</taxon>
        <taxon>Thermotogales</taxon>
        <taxon>Fervidobacteriaceae</taxon>
        <taxon>Fervidobacterium</taxon>
    </lineage>
</organism>
<comment type="caution">
    <text evidence="3">The sequence shown here is derived from an EMBL/GenBank/DDBJ whole genome shotgun (WGS) entry which is preliminary data.</text>
</comment>
<dbReference type="PANTHER" id="PTHR10357:SF179">
    <property type="entry name" value="NEUTRAL AND BASIC AMINO ACID TRANSPORT PROTEIN RBAT"/>
    <property type="match status" value="1"/>
</dbReference>
<feature type="domain" description="Glycosyl hydrolase family 13 catalytic" evidence="1">
    <location>
        <begin position="92"/>
        <end position="544"/>
    </location>
</feature>
<protein>
    <submittedName>
        <fullName evidence="3">Maltodextrin glycosyltransferase</fullName>
    </submittedName>
</protein>
<evidence type="ECO:0000259" key="1">
    <source>
        <dbReference type="SMART" id="SM00642"/>
    </source>
</evidence>
<dbReference type="SMART" id="SM00642">
    <property type="entry name" value="Aamy"/>
    <property type="match status" value="1"/>
</dbReference>
<gene>
    <name evidence="3" type="ORF">ENT72_04040</name>
    <name evidence="2" type="ORF">ENU12_03940</name>
</gene>
<proteinExistence type="predicted"/>
<evidence type="ECO:0000313" key="2">
    <source>
        <dbReference type="EMBL" id="HGQ77065.1"/>
    </source>
</evidence>
<dbReference type="Gene3D" id="3.20.20.80">
    <property type="entry name" value="Glycosidases"/>
    <property type="match status" value="1"/>
</dbReference>
<dbReference type="Pfam" id="PF00128">
    <property type="entry name" value="Alpha-amylase"/>
    <property type="match status" value="1"/>
</dbReference>
<dbReference type="InterPro" id="IPR017853">
    <property type="entry name" value="GH"/>
</dbReference>
<dbReference type="AlphaFoldDB" id="A0A7C4RYI3"/>
<dbReference type="SUPFAM" id="SSF51445">
    <property type="entry name" value="(Trans)glycosidases"/>
    <property type="match status" value="1"/>
</dbReference>
<sequence>MKMKELRELSKYLKRKITGKTLYALPRQWIIPNYSGKLSMKDGRYFVDPYEYYSIIIDTILENDKGLDYSKSLAMLNGEKDATWLRKAKMYGALPRATTAYNHKGFGAFEPEDIFGYRESGTFLKMIGLLPYLKEMGINVLYMLPISKMSDVFKKGEVGSPYAVKNPIELDESYADPLLEGIKLEEQFKALVQAAHMIGIRVVLDFIPRTAARDSDLIKSHPDWFYWIKIEEAASYKPPRIPQLSFKIPDPEDLEVIYSSEEVKTHLTKFTFSPDKIDKEKWEKVKKMEGDILSNIAREFGIITPPGFSDWVNDPQPTWDDVTFLRLYLDHPEVSAKYVSKDQPPYVLFDVIKSSKFPGRKPNKKLWEYIANIIPTYQKKYGIDGARIDMGHALPSELQNMIISTAREIDPAFGFIAEELEMKNDKKARTEGYDCILGNSWYAVARPSEFYRFIEEIIPNLEVPYIASCETPDTPRIVARENGNKLKYLAPALLYLSPNSIAYINSGQEIEEIQPMNLGLDNTIYGKTLLPPDDQFYGKLAFFDYYALHWDKAKEDMYNFLKWVLRIRDEISEFMNSEFRYVYLNYQDGTTANYSYWKGDKGVIVLGNLDFVHEKYIEILVNETVGRNVEVKSVTVVTRHGKRKMGFSFGNNIPVNLMPGDFVVLLVNWE</sequence>
<dbReference type="PANTHER" id="PTHR10357">
    <property type="entry name" value="ALPHA-AMYLASE FAMILY MEMBER"/>
    <property type="match status" value="1"/>
</dbReference>
<dbReference type="EMBL" id="DSZT01000127">
    <property type="protein sequence ID" value="HGU42075.1"/>
    <property type="molecule type" value="Genomic_DNA"/>
</dbReference>
<evidence type="ECO:0000313" key="3">
    <source>
        <dbReference type="EMBL" id="HGU42075.1"/>
    </source>
</evidence>
<reference evidence="3" key="1">
    <citation type="journal article" date="2020" name="mSystems">
        <title>Genome- and Community-Level Interaction Insights into Carbon Utilization and Element Cycling Functions of Hydrothermarchaeota in Hydrothermal Sediment.</title>
        <authorList>
            <person name="Zhou Z."/>
            <person name="Liu Y."/>
            <person name="Xu W."/>
            <person name="Pan J."/>
            <person name="Luo Z.H."/>
            <person name="Li M."/>
        </authorList>
    </citation>
    <scope>NUCLEOTIDE SEQUENCE [LARGE SCALE GENOMIC DNA]</scope>
    <source>
        <strain evidence="3">SpSt-604</strain>
        <strain evidence="2">SpSt-640</strain>
    </source>
</reference>
<keyword evidence="3" id="KW-0808">Transferase</keyword>
<dbReference type="GO" id="GO:0016740">
    <property type="term" value="F:transferase activity"/>
    <property type="evidence" value="ECO:0007669"/>
    <property type="project" value="UniProtKB-KW"/>
</dbReference>
<dbReference type="InterPro" id="IPR006047">
    <property type="entry name" value="GH13_cat_dom"/>
</dbReference>
<name>A0A7C4RYI3_FERPE</name>
<dbReference type="EMBL" id="DTBH01000088">
    <property type="protein sequence ID" value="HGQ77065.1"/>
    <property type="molecule type" value="Genomic_DNA"/>
</dbReference>
<accession>A0A7C4RYI3</accession>
<dbReference type="GO" id="GO:0009313">
    <property type="term" value="P:oligosaccharide catabolic process"/>
    <property type="evidence" value="ECO:0007669"/>
    <property type="project" value="TreeGrafter"/>
</dbReference>
<dbReference type="GO" id="GO:0004556">
    <property type="term" value="F:alpha-amylase activity"/>
    <property type="evidence" value="ECO:0007669"/>
    <property type="project" value="TreeGrafter"/>
</dbReference>
<dbReference type="CDD" id="cd11335">
    <property type="entry name" value="AmyAc_MTase_N"/>
    <property type="match status" value="1"/>
</dbReference>